<accession>A0A8H7AMG1</accession>
<dbReference type="AlphaFoldDB" id="A0A8H7AMG1"/>
<evidence type="ECO:0000313" key="1">
    <source>
        <dbReference type="EMBL" id="KAF7509646.1"/>
    </source>
</evidence>
<protein>
    <submittedName>
        <fullName evidence="1">Uncharacterized protein</fullName>
    </submittedName>
</protein>
<comment type="caution">
    <text evidence="1">The sequence shown here is derived from an EMBL/GenBank/DDBJ whole genome shotgun (WGS) entry which is preliminary data.</text>
</comment>
<gene>
    <name evidence="1" type="ORF">GJ744_007684</name>
</gene>
<keyword evidence="2" id="KW-1185">Reference proteome</keyword>
<dbReference type="Proteomes" id="UP000606974">
    <property type="component" value="Unassembled WGS sequence"/>
</dbReference>
<evidence type="ECO:0000313" key="2">
    <source>
        <dbReference type="Proteomes" id="UP000606974"/>
    </source>
</evidence>
<name>A0A8H7AMG1_9EURO</name>
<organism evidence="1 2">
    <name type="scientific">Endocarpon pusillum</name>
    <dbReference type="NCBI Taxonomy" id="364733"/>
    <lineage>
        <taxon>Eukaryota</taxon>
        <taxon>Fungi</taxon>
        <taxon>Dikarya</taxon>
        <taxon>Ascomycota</taxon>
        <taxon>Pezizomycotina</taxon>
        <taxon>Eurotiomycetes</taxon>
        <taxon>Chaetothyriomycetidae</taxon>
        <taxon>Verrucariales</taxon>
        <taxon>Verrucariaceae</taxon>
        <taxon>Endocarpon</taxon>
    </lineage>
</organism>
<proteinExistence type="predicted"/>
<sequence length="112" mass="12426">MRPSILLLSNKPVSSLHSSHQAFFAGHSSAGPKLDHVTEDVDQLVSVFAFLIQPLEQKSTAQVLVHSSPQVRWNFPSLRFRLRSILVLCNAVLFPFDADDAHEKKKPAARGP</sequence>
<dbReference type="EMBL" id="JAACFV010000039">
    <property type="protein sequence ID" value="KAF7509646.1"/>
    <property type="molecule type" value="Genomic_DNA"/>
</dbReference>
<reference evidence="1" key="1">
    <citation type="submission" date="2020-02" db="EMBL/GenBank/DDBJ databases">
        <authorList>
            <person name="Palmer J.M."/>
        </authorList>
    </citation>
    <scope>NUCLEOTIDE SEQUENCE</scope>
    <source>
        <strain evidence="1">EPUS1.4</strain>
        <tissue evidence="1">Thallus</tissue>
    </source>
</reference>